<accession>A0A0D8SGK1</accession>
<evidence type="ECO:0008006" key="5">
    <source>
        <dbReference type="Google" id="ProtNLM"/>
    </source>
</evidence>
<evidence type="ECO:0000313" key="4">
    <source>
        <dbReference type="Proteomes" id="UP000241440"/>
    </source>
</evidence>
<proteinExistence type="predicted"/>
<gene>
    <name evidence="2" type="ORF">C0W27_04130</name>
    <name evidence="1" type="ORF">C0W41_02895</name>
</gene>
<comment type="caution">
    <text evidence="1">The sequence shown here is derived from an EMBL/GenBank/DDBJ whole genome shotgun (WGS) entry which is preliminary data.</text>
</comment>
<reference evidence="3 4" key="1">
    <citation type="submission" date="2018-01" db="EMBL/GenBank/DDBJ databases">
        <title>Whole genome sequencing of Histamine producing bacteria.</title>
        <authorList>
            <person name="Butler K."/>
        </authorList>
    </citation>
    <scope>NUCLEOTIDE SEQUENCE [LARGE SCALE GENOMIC DNA]</scope>
    <source>
        <strain evidence="1 4">A2-1</strain>
        <strain evidence="2 3">A6-1</strain>
    </source>
</reference>
<dbReference type="EMBL" id="PYOY01000001">
    <property type="protein sequence ID" value="PSX09756.1"/>
    <property type="molecule type" value="Genomic_DNA"/>
</dbReference>
<keyword evidence="3" id="KW-1185">Reference proteome</keyword>
<organism evidence="1 4">
    <name type="scientific">Photobacterium angustum</name>
    <dbReference type="NCBI Taxonomy" id="661"/>
    <lineage>
        <taxon>Bacteria</taxon>
        <taxon>Pseudomonadati</taxon>
        <taxon>Pseudomonadota</taxon>
        <taxon>Gammaproteobacteria</taxon>
        <taxon>Vibrionales</taxon>
        <taxon>Vibrionaceae</taxon>
        <taxon>Photobacterium</taxon>
    </lineage>
</organism>
<evidence type="ECO:0000313" key="3">
    <source>
        <dbReference type="Proteomes" id="UP000240989"/>
    </source>
</evidence>
<evidence type="ECO:0000313" key="2">
    <source>
        <dbReference type="EMBL" id="PSX12383.1"/>
    </source>
</evidence>
<evidence type="ECO:0000313" key="1">
    <source>
        <dbReference type="EMBL" id="PSX09756.1"/>
    </source>
</evidence>
<dbReference type="PROSITE" id="PS51257">
    <property type="entry name" value="PROKAR_LIPOPROTEIN"/>
    <property type="match status" value="1"/>
</dbReference>
<dbReference type="AlphaFoldDB" id="A0A0D8SGK1"/>
<dbReference type="EMBL" id="PYOU01000002">
    <property type="protein sequence ID" value="PSX12383.1"/>
    <property type="molecule type" value="Genomic_DNA"/>
</dbReference>
<protein>
    <recommendedName>
        <fullName evidence="5">Lipoprotein</fullName>
    </recommendedName>
</protein>
<name>A0A0D8SGK1_PHOAN</name>
<dbReference type="Proteomes" id="UP000241440">
    <property type="component" value="Unassembled WGS sequence"/>
</dbReference>
<dbReference type="GeneID" id="61227967"/>
<sequence length="93" mass="10252">MKKQVLFSLIAFGLVGCAGTPSNSYTLKNATGVSSWELCKNIGYHEFFNRTEKAAELKQYVTERGDIAPESCAAAAQKGKEFAEQEYHRNTGL</sequence>
<dbReference type="RefSeq" id="WP_045082953.1">
    <property type="nucleotide sequence ID" value="NZ_JZSN01000001.1"/>
</dbReference>
<dbReference type="Proteomes" id="UP000240989">
    <property type="component" value="Unassembled WGS sequence"/>
</dbReference>